<gene>
    <name evidence="1" type="ORF">M407DRAFT_243637</name>
</gene>
<sequence>MLYRRPFLRAMMLYRFLGFKAREMRGQLPGVRLATILMAQTEPSYQHSSRRPLESILK</sequence>
<evidence type="ECO:0000313" key="2">
    <source>
        <dbReference type="Proteomes" id="UP000054248"/>
    </source>
</evidence>
<dbReference type="HOGENOM" id="CLU_2980827_0_0_1"/>
<keyword evidence="2" id="KW-1185">Reference proteome</keyword>
<evidence type="ECO:0000313" key="1">
    <source>
        <dbReference type="EMBL" id="KIO26635.1"/>
    </source>
</evidence>
<dbReference type="EMBL" id="KN823021">
    <property type="protein sequence ID" value="KIO26635.1"/>
    <property type="molecule type" value="Genomic_DNA"/>
</dbReference>
<name>A0A0C3Q9F0_9AGAM</name>
<protein>
    <submittedName>
        <fullName evidence="1">Uncharacterized protein</fullName>
    </submittedName>
</protein>
<proteinExistence type="predicted"/>
<organism evidence="1 2">
    <name type="scientific">Tulasnella calospora MUT 4182</name>
    <dbReference type="NCBI Taxonomy" id="1051891"/>
    <lineage>
        <taxon>Eukaryota</taxon>
        <taxon>Fungi</taxon>
        <taxon>Dikarya</taxon>
        <taxon>Basidiomycota</taxon>
        <taxon>Agaricomycotina</taxon>
        <taxon>Agaricomycetes</taxon>
        <taxon>Cantharellales</taxon>
        <taxon>Tulasnellaceae</taxon>
        <taxon>Tulasnella</taxon>
    </lineage>
</organism>
<accession>A0A0C3Q9F0</accession>
<dbReference type="Proteomes" id="UP000054248">
    <property type="component" value="Unassembled WGS sequence"/>
</dbReference>
<dbReference type="AlphaFoldDB" id="A0A0C3Q9F0"/>
<reference evidence="2" key="2">
    <citation type="submission" date="2015-01" db="EMBL/GenBank/DDBJ databases">
        <title>Evolutionary Origins and Diversification of the Mycorrhizal Mutualists.</title>
        <authorList>
            <consortium name="DOE Joint Genome Institute"/>
            <consortium name="Mycorrhizal Genomics Consortium"/>
            <person name="Kohler A."/>
            <person name="Kuo A."/>
            <person name="Nagy L.G."/>
            <person name="Floudas D."/>
            <person name="Copeland A."/>
            <person name="Barry K.W."/>
            <person name="Cichocki N."/>
            <person name="Veneault-Fourrey C."/>
            <person name="LaButti K."/>
            <person name="Lindquist E.A."/>
            <person name="Lipzen A."/>
            <person name="Lundell T."/>
            <person name="Morin E."/>
            <person name="Murat C."/>
            <person name="Riley R."/>
            <person name="Ohm R."/>
            <person name="Sun H."/>
            <person name="Tunlid A."/>
            <person name="Henrissat B."/>
            <person name="Grigoriev I.V."/>
            <person name="Hibbett D.S."/>
            <person name="Martin F."/>
        </authorList>
    </citation>
    <scope>NUCLEOTIDE SEQUENCE [LARGE SCALE GENOMIC DNA]</scope>
    <source>
        <strain evidence="2">MUT 4182</strain>
    </source>
</reference>
<reference evidence="1 2" key="1">
    <citation type="submission" date="2014-04" db="EMBL/GenBank/DDBJ databases">
        <authorList>
            <consortium name="DOE Joint Genome Institute"/>
            <person name="Kuo A."/>
            <person name="Girlanda M."/>
            <person name="Perotto S."/>
            <person name="Kohler A."/>
            <person name="Nagy L.G."/>
            <person name="Floudas D."/>
            <person name="Copeland A."/>
            <person name="Barry K.W."/>
            <person name="Cichocki N."/>
            <person name="Veneault-Fourrey C."/>
            <person name="LaButti K."/>
            <person name="Lindquist E.A."/>
            <person name="Lipzen A."/>
            <person name="Lundell T."/>
            <person name="Morin E."/>
            <person name="Murat C."/>
            <person name="Sun H."/>
            <person name="Tunlid A."/>
            <person name="Henrissat B."/>
            <person name="Grigoriev I.V."/>
            <person name="Hibbett D.S."/>
            <person name="Martin F."/>
            <person name="Nordberg H.P."/>
            <person name="Cantor M.N."/>
            <person name="Hua S.X."/>
        </authorList>
    </citation>
    <scope>NUCLEOTIDE SEQUENCE [LARGE SCALE GENOMIC DNA]</scope>
    <source>
        <strain evidence="1 2">MUT 4182</strain>
    </source>
</reference>